<dbReference type="RefSeq" id="WP_184307942.1">
    <property type="nucleotide sequence ID" value="NZ_JACHXU010000023.1"/>
</dbReference>
<feature type="region of interest" description="Disordered" evidence="1">
    <location>
        <begin position="141"/>
        <end position="177"/>
    </location>
</feature>
<feature type="compositionally biased region" description="Acidic residues" evidence="1">
    <location>
        <begin position="148"/>
        <end position="168"/>
    </location>
</feature>
<accession>A0A7W5E3V6</accession>
<evidence type="ECO:0000313" key="4">
    <source>
        <dbReference type="Proteomes" id="UP000536179"/>
    </source>
</evidence>
<proteinExistence type="predicted"/>
<feature type="transmembrane region" description="Helical" evidence="2">
    <location>
        <begin position="324"/>
        <end position="345"/>
    </location>
</feature>
<keyword evidence="4" id="KW-1185">Reference proteome</keyword>
<dbReference type="AlphaFoldDB" id="A0A7W5E3V6"/>
<keyword evidence="2" id="KW-0472">Membrane</keyword>
<evidence type="ECO:0000256" key="2">
    <source>
        <dbReference type="SAM" id="Phobius"/>
    </source>
</evidence>
<reference evidence="3 4" key="1">
    <citation type="submission" date="2020-08" db="EMBL/GenBank/DDBJ databases">
        <title>Genomic Encyclopedia of Type Strains, Phase III (KMG-III): the genomes of soil and plant-associated and newly described type strains.</title>
        <authorList>
            <person name="Whitman W."/>
        </authorList>
    </citation>
    <scope>NUCLEOTIDE SEQUENCE [LARGE SCALE GENOMIC DNA]</scope>
    <source>
        <strain evidence="3 4">CECT 8075</strain>
    </source>
</reference>
<dbReference type="Proteomes" id="UP000536179">
    <property type="component" value="Unassembled WGS sequence"/>
</dbReference>
<keyword evidence="2" id="KW-0812">Transmembrane</keyword>
<dbReference type="EMBL" id="JACHXU010000023">
    <property type="protein sequence ID" value="MBB3209367.1"/>
    <property type="molecule type" value="Genomic_DNA"/>
</dbReference>
<comment type="caution">
    <text evidence="3">The sequence shown here is derived from an EMBL/GenBank/DDBJ whole genome shotgun (WGS) entry which is preliminary data.</text>
</comment>
<evidence type="ECO:0000313" key="3">
    <source>
        <dbReference type="EMBL" id="MBB3209367.1"/>
    </source>
</evidence>
<feature type="transmembrane region" description="Helical" evidence="2">
    <location>
        <begin position="351"/>
        <end position="370"/>
    </location>
</feature>
<keyword evidence="2" id="KW-1133">Transmembrane helix</keyword>
<evidence type="ECO:0000256" key="1">
    <source>
        <dbReference type="SAM" id="MobiDB-lite"/>
    </source>
</evidence>
<gene>
    <name evidence="3" type="ORF">FHS27_005207</name>
</gene>
<sequence length="442" mass="49304">MSEPAVFVVIRDQERRFYYDRWAHVFLFRNLVWGPDALDEWLSGEEVQEEDEEDWFAESSGGAVIDHDRRHLVWDGDDHDLGVARVGKVLHELLRAAWPGYEVEYASRGITDLAIAAGVDVAEEGLIETDEDEIVDRPSTVREAAGFYDDDESEGDDDFDLDDDDDLEDGGRDEMDDETTRAWVTLINEQGVVRHRQLDEISQDIIRGEKAAIRQLIELGAGDVPAEAVVTEGIWFDFGRREIGYWGNIAARRTLEPLRRGWRGWDITWSEEGYSDQCRVSGPSGIPMRDAEALAKLTPKILSTKRIDLGSVLAMFGGKVKKTAVKATGCLTVILCIPVLLFGLIAGKMQAAMITILIVCVAVAIVFKLIERKFKRKFNDGPIGMHAGQQGESGARAPVAGPLDPTERRTRLEELLLAAGMPSLSEIEIHVREDEEALSELL</sequence>
<protein>
    <submittedName>
        <fullName evidence="3">Uncharacterized protein</fullName>
    </submittedName>
</protein>
<name>A0A7W5E3V6_9BACT</name>
<organism evidence="3 4">
    <name type="scientific">Aporhodopirellula rubra</name>
    <dbReference type="NCBI Taxonomy" id="980271"/>
    <lineage>
        <taxon>Bacteria</taxon>
        <taxon>Pseudomonadati</taxon>
        <taxon>Planctomycetota</taxon>
        <taxon>Planctomycetia</taxon>
        <taxon>Pirellulales</taxon>
        <taxon>Pirellulaceae</taxon>
        <taxon>Aporhodopirellula</taxon>
    </lineage>
</organism>